<name>A0A1G8U9G1_9EURY</name>
<dbReference type="RefSeq" id="WP_175529221.1">
    <property type="nucleotide sequence ID" value="NZ_FNFE01000001.1"/>
</dbReference>
<gene>
    <name evidence="1" type="ORF">SAMN04515672_0792</name>
</gene>
<reference evidence="2" key="1">
    <citation type="submission" date="2016-10" db="EMBL/GenBank/DDBJ databases">
        <authorList>
            <person name="Varghese N."/>
            <person name="Submissions S."/>
        </authorList>
    </citation>
    <scope>NUCLEOTIDE SEQUENCE [LARGE SCALE GENOMIC DNA]</scope>
    <source>
        <strain evidence="2">B4,CECT 8067,JCM 17497</strain>
    </source>
</reference>
<protein>
    <submittedName>
        <fullName evidence="1">Uncharacterized protein</fullName>
    </submittedName>
</protein>
<sequence>MATASRQEGRAVTERLRHLVTDFSATFPITFNLAADAPMRGDTRARVGHTLWS</sequence>
<dbReference type="AlphaFoldDB" id="A0A1G8U9G1"/>
<organism evidence="1 2">
    <name type="scientific">Natronorubrum texcoconense</name>
    <dbReference type="NCBI Taxonomy" id="1095776"/>
    <lineage>
        <taxon>Archaea</taxon>
        <taxon>Methanobacteriati</taxon>
        <taxon>Methanobacteriota</taxon>
        <taxon>Stenosarchaea group</taxon>
        <taxon>Halobacteria</taxon>
        <taxon>Halobacteriales</taxon>
        <taxon>Natrialbaceae</taxon>
        <taxon>Natronorubrum</taxon>
    </lineage>
</organism>
<proteinExistence type="predicted"/>
<keyword evidence="2" id="KW-1185">Reference proteome</keyword>
<dbReference type="STRING" id="1095776.SAMN04515672_0792"/>
<dbReference type="Proteomes" id="UP000198882">
    <property type="component" value="Unassembled WGS sequence"/>
</dbReference>
<dbReference type="OrthoDB" id="379364at2157"/>
<evidence type="ECO:0000313" key="1">
    <source>
        <dbReference type="EMBL" id="SDJ50381.1"/>
    </source>
</evidence>
<evidence type="ECO:0000313" key="2">
    <source>
        <dbReference type="Proteomes" id="UP000198882"/>
    </source>
</evidence>
<dbReference type="EMBL" id="FNFE01000001">
    <property type="protein sequence ID" value="SDJ50381.1"/>
    <property type="molecule type" value="Genomic_DNA"/>
</dbReference>
<accession>A0A1G8U9G1</accession>